<accession>A0AA88VKE5</accession>
<feature type="compositionally biased region" description="Basic and acidic residues" evidence="1">
    <location>
        <begin position="218"/>
        <end position="230"/>
    </location>
</feature>
<feature type="region of interest" description="Disordered" evidence="1">
    <location>
        <begin position="686"/>
        <end position="705"/>
    </location>
</feature>
<feature type="region of interest" description="Disordered" evidence="1">
    <location>
        <begin position="213"/>
        <end position="232"/>
    </location>
</feature>
<comment type="caution">
    <text evidence="3">The sequence shown here is derived from an EMBL/GenBank/DDBJ whole genome shotgun (WGS) entry which is preliminary data.</text>
</comment>
<dbReference type="Proteomes" id="UP001188597">
    <property type="component" value="Unassembled WGS sequence"/>
</dbReference>
<dbReference type="GO" id="GO:0005634">
    <property type="term" value="C:nucleus"/>
    <property type="evidence" value="ECO:0007669"/>
    <property type="project" value="TreeGrafter"/>
</dbReference>
<feature type="compositionally biased region" description="Polar residues" evidence="1">
    <location>
        <begin position="187"/>
        <end position="197"/>
    </location>
</feature>
<proteinExistence type="predicted"/>
<evidence type="ECO:0000313" key="3">
    <source>
        <dbReference type="EMBL" id="KAK3010450.1"/>
    </source>
</evidence>
<evidence type="ECO:0000256" key="1">
    <source>
        <dbReference type="SAM" id="MobiDB-lite"/>
    </source>
</evidence>
<dbReference type="Gene3D" id="1.10.472.30">
    <property type="entry name" value="Transcription elongation factor S-II, central domain"/>
    <property type="match status" value="1"/>
</dbReference>
<reference evidence="3" key="1">
    <citation type="submission" date="2022-12" db="EMBL/GenBank/DDBJ databases">
        <title>Draft genome assemblies for two species of Escallonia (Escalloniales).</title>
        <authorList>
            <person name="Chanderbali A."/>
            <person name="Dervinis C."/>
            <person name="Anghel I."/>
            <person name="Soltis D."/>
            <person name="Soltis P."/>
            <person name="Zapata F."/>
        </authorList>
    </citation>
    <scope>NUCLEOTIDE SEQUENCE</scope>
    <source>
        <strain evidence="3">UCBG64.0493</strain>
        <tissue evidence="3">Leaf</tissue>
    </source>
</reference>
<dbReference type="PANTHER" id="PTHR11477">
    <property type="entry name" value="TRANSCRIPTION FACTOR S-II ZINC FINGER DOMAIN-CONTAINING PROTEIN"/>
    <property type="match status" value="1"/>
</dbReference>
<dbReference type="AlphaFoldDB" id="A0AA88VKE5"/>
<evidence type="ECO:0000259" key="2">
    <source>
        <dbReference type="PROSITE" id="PS51321"/>
    </source>
</evidence>
<feature type="compositionally biased region" description="Basic and acidic residues" evidence="1">
    <location>
        <begin position="640"/>
        <end position="659"/>
    </location>
</feature>
<feature type="region of interest" description="Disordered" evidence="1">
    <location>
        <begin position="984"/>
        <end position="1051"/>
    </location>
</feature>
<dbReference type="InterPro" id="IPR003618">
    <property type="entry name" value="TFIIS_cen_dom"/>
</dbReference>
<name>A0AA88VKE5_9ASTE</name>
<dbReference type="Pfam" id="PF07744">
    <property type="entry name" value="SPOC"/>
    <property type="match status" value="1"/>
</dbReference>
<feature type="region of interest" description="Disordered" evidence="1">
    <location>
        <begin position="862"/>
        <end position="971"/>
    </location>
</feature>
<protein>
    <recommendedName>
        <fullName evidence="2">TFIIS central domain-containing protein</fullName>
    </recommendedName>
</protein>
<dbReference type="InterPro" id="IPR036575">
    <property type="entry name" value="TFIIS_cen_dom_sf"/>
</dbReference>
<evidence type="ECO:0000313" key="4">
    <source>
        <dbReference type="Proteomes" id="UP001188597"/>
    </source>
</evidence>
<sequence length="1080" mass="118370">MSNNLASQQLSIMSTQMGQVDTVDSSLVNKHVVVMGPMSSSPALHQFAVSNQQILLVEPTSDNVNVSNKQMGQMEPKMGNYSPKIAETESMLYNQGSQKSVLPSKRKATVEPILSNVLQQQSPKPLSVNAPLNKRTVQMHSMSTIMGSQNSPAPSRRIIRNESTPGKSGSQRVQASKNRVAPAGTSPKVQTESSNAIRSKMRESLSSALALVQQESKAPNKEKNASEKNASHVTAIAPQQTQEDSKLAESTHVSVDVAGPPENISAALLSKETCLTDARTDSRSTFSEGFTSGSVGSSVQTWKNIGQDQSNTVFLDGDVSFCDNFFVKDELLQGNGLSWAWEMDMQAAETKEVQTAEKPSFLAADVGGDGGEQPIRSPQTLASKIEAELYKLFGGVNKKYKEKGRSLMFNLKDRSNPELRERVMSGEISPERLCSMSAEELASKELSEWRMAKAEELAQMIVLPDSDGDMRRRLVKKTHKGEYQVEVEQEDSASVEVSAGTTMLPRIRQKDKKSGADSSLEANESKDEEREVEKNKSENQDPSFSLTIPADGTDLMQGLIVDEFKDAEFLPPIVSLDEFMESLNSEPPFEVLPVDAGQTKPVLVKKNSEDKVKSAGQAKPVADKESSEDKVKSTGQTQHVSDKGNLENLKSETRKELKVSDPASKDAINTNAGKADKMDVQYTELEVNKKSNKSPVEQKAPPSGASTRQAVWEGVLQLTISAPVTVIGFYRCGENTSTKEWPNLFEIKGRVRLDAFEKFLQELPMSRSRAVMVAQFVLKEGSSESEVASLSEAVDSYVLDERLGFAEPAPGIEVYFCPPHPKVVEMISKSLSKDKTEIINSTENSLIGVVVWRKLHLSSAISPNSSLHHKHGSKKQHLASRRQHEHDSNVNVNLTSKAPVPSGRPPIGRGAPPGDDDDDDIPPGFGPAAARDEDDLPEFNFSGNLNPSVPKLSSQNTKRGPRMASLPSRPVDQMRQLVQQYGQIGSSWQDNSDARLGIQPWNDDDDDIPEWQPDAPPQQQPRPHPAAPGFHQPMRPHVGSQVPVRPPANMMQNVPWQQGATRWVQPPNVGLYHVPRSRGF</sequence>
<feature type="domain" description="TFIIS central" evidence="2">
    <location>
        <begin position="353"/>
        <end position="469"/>
    </location>
</feature>
<feature type="compositionally biased region" description="Polar residues" evidence="1">
    <location>
        <begin position="161"/>
        <end position="177"/>
    </location>
</feature>
<feature type="region of interest" description="Disordered" evidence="1">
    <location>
        <begin position="604"/>
        <end position="677"/>
    </location>
</feature>
<feature type="compositionally biased region" description="Polar residues" evidence="1">
    <location>
        <begin position="144"/>
        <end position="153"/>
    </location>
</feature>
<dbReference type="SUPFAM" id="SSF46942">
    <property type="entry name" value="Elongation factor TFIIS domain 2"/>
    <property type="match status" value="1"/>
</dbReference>
<feature type="compositionally biased region" description="Polar residues" evidence="1">
    <location>
        <begin position="941"/>
        <end position="958"/>
    </location>
</feature>
<feature type="compositionally biased region" description="Basic and acidic residues" evidence="1">
    <location>
        <begin position="621"/>
        <end position="632"/>
    </location>
</feature>
<gene>
    <name evidence="3" type="ORF">RJ639_010659</name>
</gene>
<feature type="compositionally biased region" description="Basic and acidic residues" evidence="1">
    <location>
        <begin position="523"/>
        <end position="539"/>
    </location>
</feature>
<feature type="compositionally biased region" description="Basic residues" evidence="1">
    <location>
        <begin position="867"/>
        <end position="881"/>
    </location>
</feature>
<organism evidence="3 4">
    <name type="scientific">Escallonia herrerae</name>
    <dbReference type="NCBI Taxonomy" id="1293975"/>
    <lineage>
        <taxon>Eukaryota</taxon>
        <taxon>Viridiplantae</taxon>
        <taxon>Streptophyta</taxon>
        <taxon>Embryophyta</taxon>
        <taxon>Tracheophyta</taxon>
        <taxon>Spermatophyta</taxon>
        <taxon>Magnoliopsida</taxon>
        <taxon>eudicotyledons</taxon>
        <taxon>Gunneridae</taxon>
        <taxon>Pentapetalae</taxon>
        <taxon>asterids</taxon>
        <taxon>campanulids</taxon>
        <taxon>Escalloniales</taxon>
        <taxon>Escalloniaceae</taxon>
        <taxon>Escallonia</taxon>
    </lineage>
</organism>
<feature type="region of interest" description="Disordered" evidence="1">
    <location>
        <begin position="485"/>
        <end position="550"/>
    </location>
</feature>
<dbReference type="PANTHER" id="PTHR11477:SF20">
    <property type="entry name" value="SPOC DOMAIN _ TRANSCRIPTION ELONGATION FACTOR S-II PROTEIN"/>
    <property type="match status" value="1"/>
</dbReference>
<dbReference type="PROSITE" id="PS51321">
    <property type="entry name" value="TFIIS_CENTRAL"/>
    <property type="match status" value="1"/>
</dbReference>
<dbReference type="Pfam" id="PF07500">
    <property type="entry name" value="TFIIS_M"/>
    <property type="match status" value="1"/>
</dbReference>
<dbReference type="GO" id="GO:0006351">
    <property type="term" value="P:DNA-templated transcription"/>
    <property type="evidence" value="ECO:0007669"/>
    <property type="project" value="InterPro"/>
</dbReference>
<dbReference type="SMART" id="SM00510">
    <property type="entry name" value="TFS2M"/>
    <property type="match status" value="1"/>
</dbReference>
<feature type="compositionally biased region" description="Pro residues" evidence="1">
    <location>
        <begin position="1014"/>
        <end position="1026"/>
    </location>
</feature>
<feature type="region of interest" description="Disordered" evidence="1">
    <location>
        <begin position="144"/>
        <end position="197"/>
    </location>
</feature>
<keyword evidence="4" id="KW-1185">Reference proteome</keyword>
<dbReference type="InterPro" id="IPR012921">
    <property type="entry name" value="SPOC_C"/>
</dbReference>
<dbReference type="EMBL" id="JAVXUP010001541">
    <property type="protein sequence ID" value="KAK3010450.1"/>
    <property type="molecule type" value="Genomic_DNA"/>
</dbReference>
<dbReference type="CDD" id="cd21538">
    <property type="entry name" value="SPOC_TFIIS"/>
    <property type="match status" value="1"/>
</dbReference>